<comment type="function">
    <text evidence="5">Decapping enzyme for NAD-capped RNAs: specifically hydrolyzes the nicotinamide adenine dinucleotide (NAD) cap from a subset of RNAs by removing the entire NAD moiety from the 5'-end of an NAD-capped RNA. The NAD-cap is present at the 5'-end of some RNAs and snoRNAs. In contrast to the canonical 5'-end N7 methylguanosine (m7G) cap, the NAD cap promotes mRNA decay. Also acts as a non-canonical decapping enzyme that removes the entire cap structure of m7G capped or incompletely capped RNAs. Has decapping activity toward incomplete 5'-end m7G cap mRNAs such as unmethylated 5'-end-capped RNA (cap0), while it has no activity toward 2'-O-ribose methylated m7G cap (cap1). Also possesses RNA 5'-pyrophosphohydrolase activity by hydrolyzing the 5'-end triphosphate to release pyrophosphates. Stimulates exoribonuclease activity of Rat1, allowing it to degrade RNAs with stable secondary structure more effectively.</text>
</comment>
<dbReference type="GO" id="GO:0005634">
    <property type="term" value="C:nucleus"/>
    <property type="evidence" value="ECO:0007669"/>
    <property type="project" value="UniProtKB-SubCell"/>
</dbReference>
<evidence type="ECO:0000256" key="7">
    <source>
        <dbReference type="RuleBase" id="RU367113"/>
    </source>
</evidence>
<dbReference type="GO" id="GO:0004518">
    <property type="term" value="F:nuclease activity"/>
    <property type="evidence" value="ECO:0007669"/>
    <property type="project" value="UniProtKB-KW"/>
</dbReference>
<keyword evidence="7" id="KW-0694">RNA-binding</keyword>
<dbReference type="GO" id="GO:0000166">
    <property type="term" value="F:nucleotide binding"/>
    <property type="evidence" value="ECO:0007669"/>
    <property type="project" value="UniProtKB-KW"/>
</dbReference>
<evidence type="ECO:0000259" key="8">
    <source>
        <dbReference type="Pfam" id="PF08652"/>
    </source>
</evidence>
<name>A0A381LLA8_BLUGR</name>
<proteinExistence type="inferred from homology"/>
<evidence type="ECO:0000256" key="2">
    <source>
        <dbReference type="ARBA" id="ARBA00006562"/>
    </source>
</evidence>
<comment type="subcellular location">
    <subcellularLocation>
        <location evidence="7">Nucleus</location>
    </subcellularLocation>
</comment>
<dbReference type="InterPro" id="IPR039039">
    <property type="entry name" value="RAI1-like_fam"/>
</dbReference>
<dbReference type="Pfam" id="PF08652">
    <property type="entry name" value="RAI1"/>
    <property type="match status" value="1"/>
</dbReference>
<reference evidence="9" key="1">
    <citation type="submission" date="2018-07" db="EMBL/GenBank/DDBJ databases">
        <authorList>
            <person name="Quirk P.G."/>
            <person name="Krulwich T.A."/>
        </authorList>
    </citation>
    <scope>NUCLEOTIDE SEQUENCE</scope>
    <source>
        <strain evidence="9">96224</strain>
    </source>
</reference>
<comment type="catalytic activity">
    <reaction evidence="3">
        <text>a 5'-end (N(7)-methyl 5'-triphosphoguanosine)-ribonucleoside-ribonucleotide in mRNA + H2O = a (N(7)-methyl 5'-triphosphoguanosine)-nucleoside + a 5'-end phospho-ribonucleoside in mRNA + H(+)</text>
        <dbReference type="Rhea" id="RHEA:66928"/>
        <dbReference type="Rhea" id="RHEA-COMP:15692"/>
        <dbReference type="Rhea" id="RHEA-COMP:17313"/>
        <dbReference type="ChEBI" id="CHEBI:15377"/>
        <dbReference type="ChEBI" id="CHEBI:15378"/>
        <dbReference type="ChEBI" id="CHEBI:138282"/>
        <dbReference type="ChEBI" id="CHEBI:172876"/>
        <dbReference type="ChEBI" id="CHEBI:172877"/>
    </reaction>
    <physiologicalReaction direction="left-to-right" evidence="3">
        <dbReference type="Rhea" id="RHEA:66929"/>
    </physiologicalReaction>
</comment>
<keyword evidence="7" id="KW-0539">Nucleus</keyword>
<feature type="domain" description="RAI1-like" evidence="8">
    <location>
        <begin position="1"/>
        <end position="104"/>
    </location>
</feature>
<dbReference type="GO" id="GO:0046872">
    <property type="term" value="F:metal ion binding"/>
    <property type="evidence" value="ECO:0007669"/>
    <property type="project" value="UniProtKB-KW"/>
</dbReference>
<keyword evidence="7" id="KW-0547">Nucleotide-binding</keyword>
<dbReference type="EC" id="3.6.1.-" evidence="7"/>
<protein>
    <recommendedName>
        <fullName evidence="7">Decapping nuclease</fullName>
        <ecNumber evidence="7">3.6.1.-</ecNumber>
    </recommendedName>
</protein>
<accession>A0A381LLA8</accession>
<keyword evidence="7" id="KW-0540">Nuclease</keyword>
<dbReference type="AlphaFoldDB" id="A0A381LLA8"/>
<dbReference type="PANTHER" id="PTHR12395">
    <property type="entry name" value="DOM-3 RELATED"/>
    <property type="match status" value="1"/>
</dbReference>
<dbReference type="GO" id="GO:0005829">
    <property type="term" value="C:cytosol"/>
    <property type="evidence" value="ECO:0007669"/>
    <property type="project" value="TreeGrafter"/>
</dbReference>
<evidence type="ECO:0000256" key="4">
    <source>
        <dbReference type="ARBA" id="ARBA00044692"/>
    </source>
</evidence>
<evidence type="ECO:0000256" key="6">
    <source>
        <dbReference type="ARBA" id="ARBA00048124"/>
    </source>
</evidence>
<comment type="similarity">
    <text evidence="2 7">Belongs to the DXO/Dom3Z family.</text>
</comment>
<dbReference type="GO" id="GO:0110155">
    <property type="term" value="P:NAD-cap decapping"/>
    <property type="evidence" value="ECO:0007669"/>
    <property type="project" value="TreeGrafter"/>
</dbReference>
<dbReference type="OrthoDB" id="5853397at2759"/>
<organism evidence="9">
    <name type="scientific">Blumeria graminis f. sp. tritici 96224</name>
    <dbReference type="NCBI Taxonomy" id="1268274"/>
    <lineage>
        <taxon>Eukaryota</taxon>
        <taxon>Fungi</taxon>
        <taxon>Dikarya</taxon>
        <taxon>Ascomycota</taxon>
        <taxon>Pezizomycotina</taxon>
        <taxon>Leotiomycetes</taxon>
        <taxon>Erysiphales</taxon>
        <taxon>Erysiphaceae</taxon>
        <taxon>Blumeria</taxon>
    </lineage>
</organism>
<comment type="catalytic activity">
    <reaction evidence="6">
        <text>a 5'-end NAD(+)-phospho-ribonucleoside in mRNA + H2O = a 5'-end phospho-ribonucleoside in mRNA + NAD(+) + H(+)</text>
        <dbReference type="Rhea" id="RHEA:60880"/>
        <dbReference type="Rhea" id="RHEA-COMP:15692"/>
        <dbReference type="Rhea" id="RHEA-COMP:15698"/>
        <dbReference type="ChEBI" id="CHEBI:15377"/>
        <dbReference type="ChEBI" id="CHEBI:15378"/>
        <dbReference type="ChEBI" id="CHEBI:57540"/>
        <dbReference type="ChEBI" id="CHEBI:138282"/>
        <dbReference type="ChEBI" id="CHEBI:144029"/>
    </reaction>
    <physiologicalReaction direction="left-to-right" evidence="6">
        <dbReference type="Rhea" id="RHEA:60881"/>
    </physiologicalReaction>
</comment>
<dbReference type="GO" id="GO:0000956">
    <property type="term" value="P:nuclear-transcribed mRNA catabolic process"/>
    <property type="evidence" value="ECO:0007669"/>
    <property type="project" value="TreeGrafter"/>
</dbReference>
<evidence type="ECO:0000256" key="5">
    <source>
        <dbReference type="ARBA" id="ARBA00046211"/>
    </source>
</evidence>
<gene>
    <name evidence="9" type="ORF">BGT96224V2_LOCUS7009</name>
</gene>
<comment type="catalytic activity">
    <reaction evidence="4">
        <text>a 5'-end triphospho-ribonucleoside in mRNA + H2O = a 5'-end phospho-ribonucleoside in mRNA + diphosphate + H(+)</text>
        <dbReference type="Rhea" id="RHEA:78683"/>
        <dbReference type="Rhea" id="RHEA-COMP:15692"/>
        <dbReference type="Rhea" id="RHEA-COMP:17164"/>
        <dbReference type="ChEBI" id="CHEBI:15377"/>
        <dbReference type="ChEBI" id="CHEBI:15378"/>
        <dbReference type="ChEBI" id="CHEBI:33019"/>
        <dbReference type="ChEBI" id="CHEBI:138282"/>
        <dbReference type="ChEBI" id="CHEBI:167618"/>
    </reaction>
    <physiologicalReaction direction="left-to-right" evidence="4">
        <dbReference type="Rhea" id="RHEA:78684"/>
    </physiologicalReaction>
</comment>
<dbReference type="PANTHER" id="PTHR12395:SF9">
    <property type="entry name" value="DECAPPING AND EXORIBONUCLEASE PROTEIN"/>
    <property type="match status" value="1"/>
</dbReference>
<dbReference type="EMBL" id="UIGY01000249">
    <property type="protein sequence ID" value="SUZ13916.1"/>
    <property type="molecule type" value="Genomic_DNA"/>
</dbReference>
<keyword evidence="7" id="KW-0479">Metal-binding</keyword>
<dbReference type="InterPro" id="IPR013961">
    <property type="entry name" value="RAI1"/>
</dbReference>
<evidence type="ECO:0000313" key="9">
    <source>
        <dbReference type="EMBL" id="SUZ13916.1"/>
    </source>
</evidence>
<evidence type="ECO:0000256" key="1">
    <source>
        <dbReference type="ARBA" id="ARBA00001968"/>
    </source>
</evidence>
<dbReference type="GO" id="GO:0034353">
    <property type="term" value="F:mRNA 5'-diphosphatase activity"/>
    <property type="evidence" value="ECO:0007669"/>
    <property type="project" value="TreeGrafter"/>
</dbReference>
<comment type="cofactor">
    <cofactor evidence="1 7">
        <name>a divalent metal cation</name>
        <dbReference type="ChEBI" id="CHEBI:60240"/>
    </cofactor>
</comment>
<dbReference type="GO" id="GO:0003723">
    <property type="term" value="F:RNA binding"/>
    <property type="evidence" value="ECO:0007669"/>
    <property type="project" value="UniProtKB-KW"/>
</dbReference>
<sequence>MKFWIQSFLLGVPKVIVGFRTPDGILTRIEEIATESIPRMVKTRGHNTWDGNVCLNFAAEFLRFLRTTITEKGVWRIRRQAFRHEIEVFQVSETGFDGILSDEFITWRSSITGNNNELEYPA</sequence>
<keyword evidence="7" id="KW-0378">Hydrolase</keyword>
<evidence type="ECO:0000256" key="3">
    <source>
        <dbReference type="ARBA" id="ARBA00044676"/>
    </source>
</evidence>